<protein>
    <submittedName>
        <fullName evidence="1">Uncharacterized protein</fullName>
    </submittedName>
</protein>
<reference evidence="1" key="1">
    <citation type="submission" date="2018-05" db="EMBL/GenBank/DDBJ databases">
        <authorList>
            <person name="Lanie J.A."/>
            <person name="Ng W.-L."/>
            <person name="Kazmierczak K.M."/>
            <person name="Andrzejewski T.M."/>
            <person name="Davidsen T.M."/>
            <person name="Wayne K.J."/>
            <person name="Tettelin H."/>
            <person name="Glass J.I."/>
            <person name="Rusch D."/>
            <person name="Podicherti R."/>
            <person name="Tsui H.-C.T."/>
            <person name="Winkler M.E."/>
        </authorList>
    </citation>
    <scope>NUCLEOTIDE SEQUENCE</scope>
</reference>
<evidence type="ECO:0000313" key="1">
    <source>
        <dbReference type="EMBL" id="SVD58238.1"/>
    </source>
</evidence>
<dbReference type="AlphaFoldDB" id="A0A382WJE9"/>
<dbReference type="Gene3D" id="3.40.50.800">
    <property type="entry name" value="Anticodon-binding domain"/>
    <property type="match status" value="1"/>
</dbReference>
<proteinExistence type="predicted"/>
<accession>A0A382WJE9</accession>
<dbReference type="InterPro" id="IPR036621">
    <property type="entry name" value="Anticodon-bd_dom_sf"/>
</dbReference>
<name>A0A382WJE9_9ZZZZ</name>
<sequence>FRHAERTGAQRLVMVMPEEWASGNVRIKDLESGEETDVAVGDL</sequence>
<organism evidence="1">
    <name type="scientific">marine metagenome</name>
    <dbReference type="NCBI Taxonomy" id="408172"/>
    <lineage>
        <taxon>unclassified sequences</taxon>
        <taxon>metagenomes</taxon>
        <taxon>ecological metagenomes</taxon>
    </lineage>
</organism>
<feature type="non-terminal residue" evidence="1">
    <location>
        <position position="1"/>
    </location>
</feature>
<gene>
    <name evidence="1" type="ORF">METZ01_LOCUS411092</name>
</gene>
<dbReference type="SUPFAM" id="SSF52954">
    <property type="entry name" value="Class II aaRS ABD-related"/>
    <property type="match status" value="1"/>
</dbReference>
<dbReference type="EMBL" id="UINC01159897">
    <property type="protein sequence ID" value="SVD58238.1"/>
    <property type="molecule type" value="Genomic_DNA"/>
</dbReference>